<dbReference type="GO" id="GO:0006857">
    <property type="term" value="P:oligopeptide transport"/>
    <property type="evidence" value="ECO:0007669"/>
    <property type="project" value="InterPro"/>
</dbReference>
<dbReference type="InterPro" id="IPR005279">
    <property type="entry name" value="Dipep/tripep_permease"/>
</dbReference>
<keyword evidence="4 9" id="KW-0812">Transmembrane</keyword>
<organism evidence="10 11">
    <name type="scientific">Escherichia coli</name>
    <dbReference type="NCBI Taxonomy" id="562"/>
    <lineage>
        <taxon>Bacteria</taxon>
        <taxon>Pseudomonadati</taxon>
        <taxon>Pseudomonadota</taxon>
        <taxon>Gammaproteobacteria</taxon>
        <taxon>Enterobacterales</taxon>
        <taxon>Enterobacteriaceae</taxon>
        <taxon>Escherichia</taxon>
    </lineage>
</organism>
<sequence>MNTTTPMGMLQQPRPFFMIFFVELWERFGYYGVQGVLAVFFVKQLGFSQEQAFVTFGAFAALVYGLISIGGYVGDHLLGTKRTIVLGALVLAIGYFMTGMSLLKPDLIFIALGTIAVGNGCLKLTQPACFRKCYPPKDPRLDGAFHPVLYVDQYRLVDSVIAGPCDRLIDSVIQSPTTCAGRG</sequence>
<keyword evidence="3" id="KW-1003">Cell membrane</keyword>
<evidence type="ECO:0000256" key="1">
    <source>
        <dbReference type="ARBA" id="ARBA00004651"/>
    </source>
</evidence>
<evidence type="ECO:0000256" key="5">
    <source>
        <dbReference type="ARBA" id="ARBA00022856"/>
    </source>
</evidence>
<evidence type="ECO:0000313" key="11">
    <source>
        <dbReference type="Proteomes" id="UP000250991"/>
    </source>
</evidence>
<feature type="transmembrane region" description="Helical" evidence="9">
    <location>
        <begin position="53"/>
        <end position="72"/>
    </location>
</feature>
<keyword evidence="8 9" id="KW-0472">Membrane</keyword>
<accession>A0A2X3K2U6</accession>
<dbReference type="Pfam" id="PF00854">
    <property type="entry name" value="PTR2"/>
    <property type="match status" value="1"/>
</dbReference>
<evidence type="ECO:0000256" key="4">
    <source>
        <dbReference type="ARBA" id="ARBA00022692"/>
    </source>
</evidence>
<dbReference type="PANTHER" id="PTHR23517">
    <property type="entry name" value="RESISTANCE PROTEIN MDTM, PUTATIVE-RELATED-RELATED"/>
    <property type="match status" value="1"/>
</dbReference>
<dbReference type="Gene3D" id="1.20.1250.20">
    <property type="entry name" value="MFS general substrate transporter like domains"/>
    <property type="match status" value="1"/>
</dbReference>
<reference evidence="10 11" key="1">
    <citation type="submission" date="2018-06" db="EMBL/GenBank/DDBJ databases">
        <authorList>
            <consortium name="Pathogen Informatics"/>
            <person name="Doyle S."/>
        </authorList>
    </citation>
    <scope>NUCLEOTIDE SEQUENCE [LARGE SCALE GENOMIC DNA]</scope>
    <source>
        <strain evidence="10 11">NCTC8009</strain>
    </source>
</reference>
<dbReference type="EMBL" id="UARW01000010">
    <property type="protein sequence ID" value="SQD00805.1"/>
    <property type="molecule type" value="Genomic_DNA"/>
</dbReference>
<dbReference type="AlphaFoldDB" id="A0A2X3K2U6"/>
<keyword evidence="5" id="KW-0571">Peptide transport</keyword>
<proteinExistence type="predicted"/>
<keyword evidence="6" id="KW-0653">Protein transport</keyword>
<protein>
    <submittedName>
        <fullName evidence="10">Putative oligopeptide transporter</fullName>
    </submittedName>
</protein>
<name>A0A2X3K2U6_ECOLX</name>
<dbReference type="SUPFAM" id="SSF103473">
    <property type="entry name" value="MFS general substrate transporter"/>
    <property type="match status" value="1"/>
</dbReference>
<keyword evidence="2" id="KW-0813">Transport</keyword>
<comment type="subcellular location">
    <subcellularLocation>
        <location evidence="1">Cell membrane</location>
        <topology evidence="1">Multi-pass membrane protein</topology>
    </subcellularLocation>
</comment>
<dbReference type="GO" id="GO:1904680">
    <property type="term" value="F:peptide transmembrane transporter activity"/>
    <property type="evidence" value="ECO:0007669"/>
    <property type="project" value="InterPro"/>
</dbReference>
<dbReference type="InterPro" id="IPR018456">
    <property type="entry name" value="PTR2_symporter_CS"/>
</dbReference>
<dbReference type="InterPro" id="IPR050171">
    <property type="entry name" value="MFS_Transporters"/>
</dbReference>
<dbReference type="GO" id="GO:0005886">
    <property type="term" value="C:plasma membrane"/>
    <property type="evidence" value="ECO:0007669"/>
    <property type="project" value="UniProtKB-SubCell"/>
</dbReference>
<keyword evidence="7 9" id="KW-1133">Transmembrane helix</keyword>
<evidence type="ECO:0000256" key="8">
    <source>
        <dbReference type="ARBA" id="ARBA00023136"/>
    </source>
</evidence>
<dbReference type="GO" id="GO:0015031">
    <property type="term" value="P:protein transport"/>
    <property type="evidence" value="ECO:0007669"/>
    <property type="project" value="UniProtKB-KW"/>
</dbReference>
<feature type="transmembrane region" description="Helical" evidence="9">
    <location>
        <begin position="84"/>
        <end position="103"/>
    </location>
</feature>
<evidence type="ECO:0000256" key="3">
    <source>
        <dbReference type="ARBA" id="ARBA00022475"/>
    </source>
</evidence>
<dbReference type="InterPro" id="IPR036259">
    <property type="entry name" value="MFS_trans_sf"/>
</dbReference>
<dbReference type="NCBIfam" id="TIGR00924">
    <property type="entry name" value="yjdL_sub1_fam"/>
    <property type="match status" value="1"/>
</dbReference>
<evidence type="ECO:0000256" key="6">
    <source>
        <dbReference type="ARBA" id="ARBA00022927"/>
    </source>
</evidence>
<dbReference type="PROSITE" id="PS01022">
    <property type="entry name" value="PTR2_1"/>
    <property type="match status" value="1"/>
</dbReference>
<gene>
    <name evidence="10" type="primary">dtpB_4</name>
    <name evidence="10" type="ORF">NCTC8009_01214</name>
</gene>
<feature type="transmembrane region" description="Helical" evidence="9">
    <location>
        <begin position="16"/>
        <end position="41"/>
    </location>
</feature>
<dbReference type="PANTHER" id="PTHR23517:SF15">
    <property type="entry name" value="PROTON-DEPENDENT OLIGOPEPTIDE FAMILY TRANSPORT PROTEIN"/>
    <property type="match status" value="1"/>
</dbReference>
<evidence type="ECO:0000256" key="7">
    <source>
        <dbReference type="ARBA" id="ARBA00022989"/>
    </source>
</evidence>
<dbReference type="InterPro" id="IPR000109">
    <property type="entry name" value="POT_fam"/>
</dbReference>
<evidence type="ECO:0000256" key="9">
    <source>
        <dbReference type="SAM" id="Phobius"/>
    </source>
</evidence>
<dbReference type="Proteomes" id="UP000250991">
    <property type="component" value="Unassembled WGS sequence"/>
</dbReference>
<evidence type="ECO:0000313" key="10">
    <source>
        <dbReference type="EMBL" id="SQD00805.1"/>
    </source>
</evidence>
<evidence type="ECO:0000256" key="2">
    <source>
        <dbReference type="ARBA" id="ARBA00022448"/>
    </source>
</evidence>